<feature type="signal peptide" evidence="3">
    <location>
        <begin position="1"/>
        <end position="19"/>
    </location>
</feature>
<dbReference type="HOGENOM" id="CLU_020743_0_0_6"/>
<dbReference type="GeneID" id="28542587"/>
<dbReference type="Proteomes" id="UP000032427">
    <property type="component" value="Chromosome 2"/>
</dbReference>
<dbReference type="SUPFAM" id="SSF55486">
    <property type="entry name" value="Metalloproteases ('zincins'), catalytic domain"/>
    <property type="match status" value="1"/>
</dbReference>
<reference evidence="6" key="1">
    <citation type="submission" date="2014-09" db="EMBL/GenBank/DDBJ databases">
        <authorList>
            <person name="Hjerde E."/>
        </authorList>
    </citation>
    <scope>NUCLEOTIDE SEQUENCE [LARGE SCALE GENOMIC DNA]</scope>
    <source>
        <strain evidence="6">06/09/139</strain>
    </source>
</reference>
<proteinExistence type="predicted"/>
<gene>
    <name evidence="5" type="ORF">AWOD_II_0340</name>
</gene>
<dbReference type="SUPFAM" id="SSF49785">
    <property type="entry name" value="Galactose-binding domain-like"/>
    <property type="match status" value="1"/>
</dbReference>
<feature type="chain" id="PRO_5001857998" evidence="3">
    <location>
        <begin position="20"/>
        <end position="761"/>
    </location>
</feature>
<keyword evidence="1" id="KW-0645">Protease</keyword>
<evidence type="ECO:0000259" key="4">
    <source>
        <dbReference type="PROSITE" id="PS51829"/>
    </source>
</evidence>
<dbReference type="EMBL" id="LN554847">
    <property type="protein sequence ID" value="CED56988.1"/>
    <property type="molecule type" value="Genomic_DNA"/>
</dbReference>
<evidence type="ECO:0000256" key="3">
    <source>
        <dbReference type="SAM" id="SignalP"/>
    </source>
</evidence>
<evidence type="ECO:0000256" key="2">
    <source>
        <dbReference type="ARBA" id="ARBA00022801"/>
    </source>
</evidence>
<evidence type="ECO:0000313" key="6">
    <source>
        <dbReference type="Proteomes" id="UP000032427"/>
    </source>
</evidence>
<accession>A0A090JZY3</accession>
<name>A0A090JZY3_9GAMM</name>
<dbReference type="InterPro" id="IPR008979">
    <property type="entry name" value="Galactose-bd-like_sf"/>
</dbReference>
<dbReference type="OrthoDB" id="5289240at2"/>
<organism evidence="5 6">
    <name type="scientific">Aliivibrio wodanis</name>
    <dbReference type="NCBI Taxonomy" id="80852"/>
    <lineage>
        <taxon>Bacteria</taxon>
        <taxon>Pseudomonadati</taxon>
        <taxon>Pseudomonadota</taxon>
        <taxon>Gammaproteobacteria</taxon>
        <taxon>Vibrionales</taxon>
        <taxon>Vibrionaceae</taxon>
        <taxon>Aliivibrio</taxon>
    </lineage>
</organism>
<dbReference type="GO" id="GO:0004252">
    <property type="term" value="F:serine-type endopeptidase activity"/>
    <property type="evidence" value="ECO:0007669"/>
    <property type="project" value="InterPro"/>
</dbReference>
<dbReference type="GO" id="GO:0006508">
    <property type="term" value="P:proteolysis"/>
    <property type="evidence" value="ECO:0007669"/>
    <property type="project" value="UniProtKB-KW"/>
</dbReference>
<dbReference type="Pfam" id="PF01483">
    <property type="entry name" value="P_proprotein"/>
    <property type="match status" value="1"/>
</dbReference>
<dbReference type="PATRIC" id="fig|80852.17.peg.3098"/>
<dbReference type="InterPro" id="IPR002884">
    <property type="entry name" value="P_dom"/>
</dbReference>
<keyword evidence="6" id="KW-1185">Reference proteome</keyword>
<dbReference type="KEGG" id="awd:AWOD_II_0340"/>
<dbReference type="PROSITE" id="PS51829">
    <property type="entry name" value="P_HOMO_B"/>
    <property type="match status" value="1"/>
</dbReference>
<keyword evidence="2" id="KW-0378">Hydrolase</keyword>
<keyword evidence="3" id="KW-0732">Signal</keyword>
<dbReference type="AlphaFoldDB" id="A0A090JZY3"/>
<evidence type="ECO:0000313" key="5">
    <source>
        <dbReference type="EMBL" id="CED56988.1"/>
    </source>
</evidence>
<dbReference type="Gene3D" id="2.60.120.260">
    <property type="entry name" value="Galactose-binding domain-like"/>
    <property type="match status" value="1"/>
</dbReference>
<dbReference type="STRING" id="80852.AWOD_II_0340"/>
<sequence>MKKTLSCLITLLCVSHASAAEWDYPENAITITQSQEAKQYLLNTYPEHGDYRLRYTTTSTLGKHYNFDVWIEGQYKHQRSMVLSTNNDGRIVRIFKSLTDTVLNSGKPTTAAELEAPRSLKAVTPPSLPSGHLVNAELNVFDPDLRSMLRSPAPSSQMMDISESSLAPQYVSKTSEILFSNGHYYLSNSRVRQVDALALVTPTSSHQAEKHTLKEKEDNSGMLPQEGVATFSSLDELSTTTINDANFPQIMAFSHLDLSVRYIKSLGFNIFQKPIDFDARGLSANNSTYYYGAKAILLGIGGGSPDALDADVILHELGHGIHYHIIPDWAYGHTGAIGEGFGDYWAGSYSYRQQFRNANSSGQEFEIDTVFNWDGYFGNKRNTRSLWNQRARYFKRAEYRAHESVAGELGDELWSTPLFQSLKNSVSLYGDSAFTEFDTIVLESMYGLGRGLKMHDLAESMVFVAKTLYPEKKYAQILTEKFKHHGLLLAPFKQEFASRYIGESQKIHSTLYPTERQASVSGEVTLNGKNKNVIDSDLFDKLDLNLDLPSSATCGDSFEVSTQLTYQYNPSLLLKDWKNKRSLIKGVPVFTTDFPAVNSHIPDATVDNSGRPIAGLKTVNFTVTDRDGIVDDSFGVYLNLNHNNLLDLTVTLISPRGTRVILLNHQDTNLTTINDYFTLKHDEILQTFKGEPSWGTWRLELADLNPNDSGKLIRWGVGAISSYQCDQTSPTTTNASSGGSLSFASLFLLILIWGGRRLSFK</sequence>
<protein>
    <submittedName>
        <fullName evidence="5">Putative exported protein</fullName>
    </submittedName>
</protein>
<feature type="domain" description="P/Homo B" evidence="4">
    <location>
        <begin position="586"/>
        <end position="728"/>
    </location>
</feature>
<evidence type="ECO:0000256" key="1">
    <source>
        <dbReference type="ARBA" id="ARBA00022670"/>
    </source>
</evidence>